<protein>
    <recommendedName>
        <fullName evidence="13">Fucosyltransferase</fullName>
        <ecNumber evidence="13">2.4.1.-</ecNumber>
    </recommendedName>
</protein>
<evidence type="ECO:0000256" key="9">
    <source>
        <dbReference type="ARBA" id="ARBA00023034"/>
    </source>
</evidence>
<dbReference type="AlphaFoldDB" id="A0A6J1AZD6"/>
<dbReference type="InterPro" id="IPR055270">
    <property type="entry name" value="Glyco_tran_10_C"/>
</dbReference>
<evidence type="ECO:0000256" key="2">
    <source>
        <dbReference type="ARBA" id="ARBA00004922"/>
    </source>
</evidence>
<dbReference type="PANTHER" id="PTHR11929">
    <property type="entry name" value="ALPHA- 1,3 -FUCOSYLTRANSFERASE"/>
    <property type="match status" value="1"/>
</dbReference>
<evidence type="ECO:0000313" key="17">
    <source>
        <dbReference type="RefSeq" id="XP_021292532.1"/>
    </source>
</evidence>
<evidence type="ECO:0000256" key="5">
    <source>
        <dbReference type="ARBA" id="ARBA00022679"/>
    </source>
</evidence>
<keyword evidence="9 13" id="KW-0333">Golgi apparatus</keyword>
<evidence type="ECO:0000256" key="4">
    <source>
        <dbReference type="ARBA" id="ARBA00022676"/>
    </source>
</evidence>
<dbReference type="GO" id="GO:0032580">
    <property type="term" value="C:Golgi cisterna membrane"/>
    <property type="evidence" value="ECO:0007669"/>
    <property type="project" value="UniProtKB-SubCell"/>
</dbReference>
<reference evidence="17" key="1">
    <citation type="submission" date="2025-08" db="UniProtKB">
        <authorList>
            <consortium name="RefSeq"/>
        </authorList>
    </citation>
    <scope>IDENTIFICATION</scope>
    <source>
        <tissue evidence="17">Leaf</tissue>
    </source>
</reference>
<dbReference type="InterPro" id="IPR038577">
    <property type="entry name" value="GT10-like_C_sf"/>
</dbReference>
<dbReference type="Pfam" id="PF00852">
    <property type="entry name" value="Glyco_transf_10"/>
    <property type="match status" value="1"/>
</dbReference>
<keyword evidence="8" id="KW-1133">Transmembrane helix</keyword>
<evidence type="ECO:0000313" key="16">
    <source>
        <dbReference type="Proteomes" id="UP000504621"/>
    </source>
</evidence>
<feature type="domain" description="Fucosyltransferase C-terminal" evidence="15">
    <location>
        <begin position="210"/>
        <end position="378"/>
    </location>
</feature>
<sequence length="502" mass="56194">MGILSNLRGSRTQQGLALTDGSPPSASVSNKKKWSNLMPLVVALVVIAEIAFLCRLDMAKNAAFFDSWPEMFYKSPPSGEVEVLATPVTESCEEWLEREDAVVYSKILARIPSGFPGAEQEWKTCAVSCKFGYDPSKKIDAAFGLPQPLGVASVLRSMESASYYSENNIAQARGRGYNIVMTTSLSSDVPVGYFSWAEYDIMAPVMPKTETALAAAFISNCGARNFRLEALVGLENANIKIDSYGGCHRNRDGRVDKVEALKRYKFSLAFENSNEEDYVTEKFFQSLVAGTVPVVVGAPNIEDFAPSPGSILHIKELEDVQLVAKRMKYLAENPDAYNQSLRWKYEGPSDSFKALVDMAAVHSSCRLCIHLATDIREKEEKSSDVKKRPCKCTRGSETVYHLYVRERGRFEMDSIFLRSGNLTLEALEAAVLMRFKYLKHVPVWKDERPESIRGGDELKVHRIYPVGLTQRQALYTFKFKGDTDLRSYIENNPCAKFEVIFV</sequence>
<evidence type="ECO:0000256" key="7">
    <source>
        <dbReference type="ARBA" id="ARBA00022968"/>
    </source>
</evidence>
<dbReference type="EC" id="2.4.1.-" evidence="13"/>
<dbReference type="PANTHER" id="PTHR11929:SF220">
    <property type="entry name" value="FUCOSYLTRANSFERASE"/>
    <property type="match status" value="1"/>
</dbReference>
<gene>
    <name evidence="17" type="primary">LOC110422815</name>
</gene>
<comment type="subcellular location">
    <subcellularLocation>
        <location evidence="1 13">Golgi apparatus</location>
        <location evidence="1 13">Golgi stack membrane</location>
        <topology evidence="1 13">Single-pass type II membrane protein</topology>
    </subcellularLocation>
</comment>
<dbReference type="OrthoDB" id="427096at2759"/>
<organism evidence="16 17">
    <name type="scientific">Herrania umbratica</name>
    <dbReference type="NCBI Taxonomy" id="108875"/>
    <lineage>
        <taxon>Eukaryota</taxon>
        <taxon>Viridiplantae</taxon>
        <taxon>Streptophyta</taxon>
        <taxon>Embryophyta</taxon>
        <taxon>Tracheophyta</taxon>
        <taxon>Spermatophyta</taxon>
        <taxon>Magnoliopsida</taxon>
        <taxon>eudicotyledons</taxon>
        <taxon>Gunneridae</taxon>
        <taxon>Pentapetalae</taxon>
        <taxon>rosids</taxon>
        <taxon>malvids</taxon>
        <taxon>Malvales</taxon>
        <taxon>Malvaceae</taxon>
        <taxon>Byttnerioideae</taxon>
        <taxon>Herrania</taxon>
    </lineage>
</organism>
<comment type="similarity">
    <text evidence="3 13">Belongs to the glycosyltransferase 10 family.</text>
</comment>
<keyword evidence="5 13" id="KW-0808">Transferase</keyword>
<evidence type="ECO:0000256" key="6">
    <source>
        <dbReference type="ARBA" id="ARBA00022692"/>
    </source>
</evidence>
<feature type="compositionally biased region" description="Polar residues" evidence="14">
    <location>
        <begin position="7"/>
        <end position="29"/>
    </location>
</feature>
<dbReference type="GO" id="GO:0008417">
    <property type="term" value="F:fucosyltransferase activity"/>
    <property type="evidence" value="ECO:0007669"/>
    <property type="project" value="InterPro"/>
</dbReference>
<keyword evidence="10" id="KW-0472">Membrane</keyword>
<keyword evidence="11" id="KW-0325">Glycoprotein</keyword>
<dbReference type="Proteomes" id="UP000504621">
    <property type="component" value="Unplaced"/>
</dbReference>
<dbReference type="SUPFAM" id="SSF53756">
    <property type="entry name" value="UDP-Glycosyltransferase/glycogen phosphorylase"/>
    <property type="match status" value="1"/>
</dbReference>
<dbReference type="GO" id="GO:0071555">
    <property type="term" value="P:cell wall organization"/>
    <property type="evidence" value="ECO:0007669"/>
    <property type="project" value="UniProtKB-KW"/>
</dbReference>
<dbReference type="InterPro" id="IPR001503">
    <property type="entry name" value="Glyco_trans_10"/>
</dbReference>
<dbReference type="RefSeq" id="XP_021292532.1">
    <property type="nucleotide sequence ID" value="XM_021436857.1"/>
</dbReference>
<evidence type="ECO:0000256" key="10">
    <source>
        <dbReference type="ARBA" id="ARBA00023136"/>
    </source>
</evidence>
<name>A0A6J1AZD6_9ROSI</name>
<keyword evidence="7" id="KW-0735">Signal-anchor</keyword>
<dbReference type="GeneID" id="110422815"/>
<evidence type="ECO:0000256" key="3">
    <source>
        <dbReference type="ARBA" id="ARBA00008919"/>
    </source>
</evidence>
<keyword evidence="16" id="KW-1185">Reference proteome</keyword>
<evidence type="ECO:0000256" key="1">
    <source>
        <dbReference type="ARBA" id="ARBA00004447"/>
    </source>
</evidence>
<dbReference type="UniPathway" id="UPA00378"/>
<dbReference type="Gene3D" id="3.40.50.11660">
    <property type="entry name" value="Glycosyl transferase family 10, C-terminal domain"/>
    <property type="match status" value="1"/>
</dbReference>
<feature type="region of interest" description="Disordered" evidence="14">
    <location>
        <begin position="1"/>
        <end position="31"/>
    </location>
</feature>
<dbReference type="FunFam" id="3.40.50.11660:FF:000005">
    <property type="entry name" value="Glycoprotein 3-alpha-L-fucosyltransferase A"/>
    <property type="match status" value="1"/>
</dbReference>
<evidence type="ECO:0000256" key="11">
    <source>
        <dbReference type="ARBA" id="ARBA00023180"/>
    </source>
</evidence>
<evidence type="ECO:0000259" key="15">
    <source>
        <dbReference type="Pfam" id="PF00852"/>
    </source>
</evidence>
<evidence type="ECO:0000256" key="12">
    <source>
        <dbReference type="ARBA" id="ARBA00023316"/>
    </source>
</evidence>
<accession>A0A6J1AZD6</accession>
<evidence type="ECO:0000256" key="13">
    <source>
        <dbReference type="RuleBase" id="RU003832"/>
    </source>
</evidence>
<keyword evidence="12" id="KW-0961">Cell wall biogenesis/degradation</keyword>
<evidence type="ECO:0000256" key="14">
    <source>
        <dbReference type="SAM" id="MobiDB-lite"/>
    </source>
</evidence>
<proteinExistence type="inferred from homology"/>
<comment type="pathway">
    <text evidence="2">Protein modification; protein glycosylation.</text>
</comment>
<evidence type="ECO:0000256" key="8">
    <source>
        <dbReference type="ARBA" id="ARBA00022989"/>
    </source>
</evidence>
<keyword evidence="6 13" id="KW-0812">Transmembrane</keyword>
<keyword evidence="4 13" id="KW-0328">Glycosyltransferase</keyword>